<dbReference type="Proteomes" id="UP001472677">
    <property type="component" value="Unassembled WGS sequence"/>
</dbReference>
<protein>
    <submittedName>
        <fullName evidence="1">Uncharacterized protein</fullName>
    </submittedName>
</protein>
<keyword evidence="2" id="KW-1185">Reference proteome</keyword>
<evidence type="ECO:0000313" key="2">
    <source>
        <dbReference type="Proteomes" id="UP001472677"/>
    </source>
</evidence>
<proteinExistence type="predicted"/>
<organism evidence="1 2">
    <name type="scientific">Hibiscus sabdariffa</name>
    <name type="common">roselle</name>
    <dbReference type="NCBI Taxonomy" id="183260"/>
    <lineage>
        <taxon>Eukaryota</taxon>
        <taxon>Viridiplantae</taxon>
        <taxon>Streptophyta</taxon>
        <taxon>Embryophyta</taxon>
        <taxon>Tracheophyta</taxon>
        <taxon>Spermatophyta</taxon>
        <taxon>Magnoliopsida</taxon>
        <taxon>eudicotyledons</taxon>
        <taxon>Gunneridae</taxon>
        <taxon>Pentapetalae</taxon>
        <taxon>rosids</taxon>
        <taxon>malvids</taxon>
        <taxon>Malvales</taxon>
        <taxon>Malvaceae</taxon>
        <taxon>Malvoideae</taxon>
        <taxon>Hibiscus</taxon>
    </lineage>
</organism>
<dbReference type="EMBL" id="JBBPBM010000099">
    <property type="protein sequence ID" value="KAK8508540.1"/>
    <property type="molecule type" value="Genomic_DNA"/>
</dbReference>
<reference evidence="1 2" key="1">
    <citation type="journal article" date="2024" name="G3 (Bethesda)">
        <title>Genome assembly of Hibiscus sabdariffa L. provides insights into metabolisms of medicinal natural products.</title>
        <authorList>
            <person name="Kim T."/>
        </authorList>
    </citation>
    <scope>NUCLEOTIDE SEQUENCE [LARGE SCALE GENOMIC DNA]</scope>
    <source>
        <strain evidence="1">TK-2024</strain>
        <tissue evidence="1">Old leaves</tissue>
    </source>
</reference>
<accession>A0ABR2BPP8</accession>
<sequence>MEGHTDTTELVTSIKMLPNHNASLKWFGDVYLDAQSKVFTQVACHSTSINNNEASNTTSEKSAHMLIHNA</sequence>
<gene>
    <name evidence="1" type="ORF">V6N12_044457</name>
</gene>
<name>A0ABR2BPP8_9ROSI</name>
<evidence type="ECO:0000313" key="1">
    <source>
        <dbReference type="EMBL" id="KAK8508540.1"/>
    </source>
</evidence>
<comment type="caution">
    <text evidence="1">The sequence shown here is derived from an EMBL/GenBank/DDBJ whole genome shotgun (WGS) entry which is preliminary data.</text>
</comment>